<evidence type="ECO:0000313" key="1">
    <source>
        <dbReference type="EMBL" id="AWG42974.1"/>
    </source>
</evidence>
<dbReference type="OrthoDB" id="350608at2"/>
<protein>
    <submittedName>
        <fullName evidence="1">Uncharacterized protein</fullName>
    </submittedName>
</protein>
<proteinExistence type="predicted"/>
<keyword evidence="2" id="KW-1185">Reference proteome</keyword>
<dbReference type="RefSeq" id="WP_108729373.1">
    <property type="nucleotide sequence ID" value="NZ_CP025785.1"/>
</dbReference>
<dbReference type="EMBL" id="CP025785">
    <property type="protein sequence ID" value="AWG42974.1"/>
    <property type="molecule type" value="Genomic_DNA"/>
</dbReference>
<sequence length="122" mass="14252">MLQSHVFVKKCKKHISQDESLMNTLKKIESVFYDVLKIFNKKSLEYVFNYYYENFDFDEGIYVFVDRFVPIINFLSLESLDYGFSLDEKKLILEVFDSSAQTFESNKLSELGSAIVSLGILD</sequence>
<reference evidence="1 2" key="1">
    <citation type="submission" date="2018-01" db="EMBL/GenBank/DDBJ databases">
        <title>Genome sequence of Borrelia tachyglossi.</title>
        <authorList>
            <person name="Gofton A.W."/>
        </authorList>
    </citation>
    <scope>NUCLEOTIDE SEQUENCE [LARGE SCALE GENOMIC DNA]</scope>
    <source>
        <strain evidence="1 2">Bc-F10-1268</strain>
    </source>
</reference>
<dbReference type="Proteomes" id="UP000244655">
    <property type="component" value="Chromosome"/>
</dbReference>
<dbReference type="AlphaFoldDB" id="A0A2S1LXE8"/>
<evidence type="ECO:0000313" key="2">
    <source>
        <dbReference type="Proteomes" id="UP000244655"/>
    </source>
</evidence>
<accession>A0A2S1LXE8</accession>
<name>A0A2S1LXE8_9SPIR</name>
<organism evidence="1 2">
    <name type="scientific">Candidatus Borreliella tachyglossi</name>
    <dbReference type="NCBI Taxonomy" id="1964448"/>
    <lineage>
        <taxon>Bacteria</taxon>
        <taxon>Pseudomonadati</taxon>
        <taxon>Spirochaetota</taxon>
        <taxon>Spirochaetia</taxon>
        <taxon>Spirochaetales</taxon>
        <taxon>Borreliaceae</taxon>
        <taxon>Borreliella</taxon>
    </lineage>
</organism>
<gene>
    <name evidence="1" type="ORF">CR532_03225</name>
</gene>